<gene>
    <name evidence="2" type="ORF">E3T23_00900</name>
</gene>
<organism evidence="2 3">
    <name type="scientific">Cryobacterium cheniae</name>
    <dbReference type="NCBI Taxonomy" id="1259262"/>
    <lineage>
        <taxon>Bacteria</taxon>
        <taxon>Bacillati</taxon>
        <taxon>Actinomycetota</taxon>
        <taxon>Actinomycetes</taxon>
        <taxon>Micrococcales</taxon>
        <taxon>Microbacteriaceae</taxon>
        <taxon>Cryobacterium</taxon>
    </lineage>
</organism>
<comment type="caution">
    <text evidence="2">The sequence shown here is derived from an EMBL/GenBank/DDBJ whole genome shotgun (WGS) entry which is preliminary data.</text>
</comment>
<evidence type="ECO:0000313" key="3">
    <source>
        <dbReference type="Proteomes" id="UP000298433"/>
    </source>
</evidence>
<dbReference type="InterPro" id="IPR036514">
    <property type="entry name" value="SGNH_hydro_sf"/>
</dbReference>
<dbReference type="InterPro" id="IPR051532">
    <property type="entry name" value="Ester_Hydrolysis_Enzymes"/>
</dbReference>
<reference evidence="2 3" key="1">
    <citation type="submission" date="2019-03" db="EMBL/GenBank/DDBJ databases">
        <title>Genomics of glacier-inhabiting Cryobacterium strains.</title>
        <authorList>
            <person name="Liu Q."/>
            <person name="Xin Y.-H."/>
        </authorList>
    </citation>
    <scope>NUCLEOTIDE SEQUENCE [LARGE SCALE GENOMIC DNA]</scope>
    <source>
        <strain evidence="2 3">TMT2-48-2</strain>
    </source>
</reference>
<dbReference type="GO" id="GO:0016787">
    <property type="term" value="F:hydrolase activity"/>
    <property type="evidence" value="ECO:0007669"/>
    <property type="project" value="UniProtKB-KW"/>
</dbReference>
<dbReference type="SUPFAM" id="SSF52266">
    <property type="entry name" value="SGNH hydrolase"/>
    <property type="match status" value="1"/>
</dbReference>
<proteinExistence type="predicted"/>
<dbReference type="InterPro" id="IPR013830">
    <property type="entry name" value="SGNH_hydro"/>
</dbReference>
<protein>
    <submittedName>
        <fullName evidence="2">SGNH/GDSL hydrolase family protein</fullName>
    </submittedName>
</protein>
<dbReference type="AlphaFoldDB" id="A0A4R8XYF0"/>
<keyword evidence="2" id="KW-0378">Hydrolase</keyword>
<dbReference type="Gene3D" id="3.40.50.1110">
    <property type="entry name" value="SGNH hydrolase"/>
    <property type="match status" value="1"/>
</dbReference>
<feature type="domain" description="SGNH hydrolase-type esterase" evidence="1">
    <location>
        <begin position="64"/>
        <end position="228"/>
    </location>
</feature>
<dbReference type="EMBL" id="SOGN01000008">
    <property type="protein sequence ID" value="TFC83853.1"/>
    <property type="molecule type" value="Genomic_DNA"/>
</dbReference>
<sequence length="242" mass="25634">MTPRRRPAFWITVGIAAAVLAVAVALLTVSGALGGSLGGVLSRGQGETGPGYSARAPGETVVAFYGDSYTRGTGASATDQRWSTIVSAERGWTEVNPSRNGLGFVNQRGAGDDLVDEVIAARPDIVISTMGLNDNFSMPSRADEIEAAITRDFTTIRAALPEARLIVVEPFWYTAERPESVEQIIGWVQAAALDADADYISGASHWLDGHPEWMADDGLHPNDAGYAALAERMDAELDALGL</sequence>
<dbReference type="CDD" id="cd00229">
    <property type="entry name" value="SGNH_hydrolase"/>
    <property type="match status" value="1"/>
</dbReference>
<evidence type="ECO:0000259" key="1">
    <source>
        <dbReference type="Pfam" id="PF13472"/>
    </source>
</evidence>
<keyword evidence="3" id="KW-1185">Reference proteome</keyword>
<evidence type="ECO:0000313" key="2">
    <source>
        <dbReference type="EMBL" id="TFC83853.1"/>
    </source>
</evidence>
<dbReference type="OrthoDB" id="8215557at2"/>
<dbReference type="Proteomes" id="UP000298433">
    <property type="component" value="Unassembled WGS sequence"/>
</dbReference>
<dbReference type="PANTHER" id="PTHR30383">
    <property type="entry name" value="THIOESTERASE 1/PROTEASE 1/LYSOPHOSPHOLIPASE L1"/>
    <property type="match status" value="1"/>
</dbReference>
<accession>A0A4R8XYF0</accession>
<dbReference type="RefSeq" id="WP_134368543.1">
    <property type="nucleotide sequence ID" value="NZ_SOGN01000008.1"/>
</dbReference>
<dbReference type="Pfam" id="PF13472">
    <property type="entry name" value="Lipase_GDSL_2"/>
    <property type="match status" value="1"/>
</dbReference>
<name>A0A4R8XYF0_9MICO</name>